<dbReference type="Pfam" id="PF00462">
    <property type="entry name" value="Glutaredoxin"/>
    <property type="match status" value="1"/>
</dbReference>
<dbReference type="AlphaFoldDB" id="A0A9N9GIV7"/>
<dbReference type="Gene3D" id="3.40.30.10">
    <property type="entry name" value="Glutaredoxin"/>
    <property type="match status" value="3"/>
</dbReference>
<dbReference type="GO" id="GO:0051537">
    <property type="term" value="F:2 iron, 2 sulfur cluster binding"/>
    <property type="evidence" value="ECO:0007669"/>
    <property type="project" value="TreeGrafter"/>
</dbReference>
<accession>A0A9N9GIV7</accession>
<dbReference type="InterPro" id="IPR013766">
    <property type="entry name" value="Thioredoxin_domain"/>
</dbReference>
<dbReference type="GO" id="GO:0005829">
    <property type="term" value="C:cytosol"/>
    <property type="evidence" value="ECO:0007669"/>
    <property type="project" value="TreeGrafter"/>
</dbReference>
<dbReference type="OrthoDB" id="415696at2759"/>
<keyword evidence="2" id="KW-0408">Iron</keyword>
<dbReference type="InterPro" id="IPR004480">
    <property type="entry name" value="Monothiol_GRX-rel"/>
</dbReference>
<dbReference type="PANTHER" id="PTHR10293:SF73">
    <property type="entry name" value="GLUTAREDOXIN-3"/>
    <property type="match status" value="1"/>
</dbReference>
<dbReference type="GO" id="GO:0006879">
    <property type="term" value="P:intracellular iron ion homeostasis"/>
    <property type="evidence" value="ECO:0007669"/>
    <property type="project" value="TreeGrafter"/>
</dbReference>
<dbReference type="SUPFAM" id="SSF52833">
    <property type="entry name" value="Thioredoxin-like"/>
    <property type="match status" value="3"/>
</dbReference>
<evidence type="ECO:0000256" key="3">
    <source>
        <dbReference type="ARBA" id="ARBA00023014"/>
    </source>
</evidence>
<evidence type="ECO:0000256" key="1">
    <source>
        <dbReference type="ARBA" id="ARBA00022723"/>
    </source>
</evidence>
<dbReference type="EMBL" id="CAJVPK010002043">
    <property type="protein sequence ID" value="CAG8605093.1"/>
    <property type="molecule type" value="Genomic_DNA"/>
</dbReference>
<reference evidence="5" key="1">
    <citation type="submission" date="2021-06" db="EMBL/GenBank/DDBJ databases">
        <authorList>
            <person name="Kallberg Y."/>
            <person name="Tangrot J."/>
            <person name="Rosling A."/>
        </authorList>
    </citation>
    <scope>NUCLEOTIDE SEQUENCE</scope>
    <source>
        <strain evidence="5">AZ414A</strain>
    </source>
</reference>
<dbReference type="InterPro" id="IPR036249">
    <property type="entry name" value="Thioredoxin-like_sf"/>
</dbReference>
<dbReference type="PROSITE" id="PS51352">
    <property type="entry name" value="THIOREDOXIN_2"/>
    <property type="match status" value="1"/>
</dbReference>
<dbReference type="InterPro" id="IPR033658">
    <property type="entry name" value="GRX_PICOT-like"/>
</dbReference>
<evidence type="ECO:0000256" key="2">
    <source>
        <dbReference type="ARBA" id="ARBA00023004"/>
    </source>
</evidence>
<dbReference type="CDD" id="cd03028">
    <property type="entry name" value="GRX_PICOT_like"/>
    <property type="match status" value="1"/>
</dbReference>
<evidence type="ECO:0000313" key="5">
    <source>
        <dbReference type="EMBL" id="CAG8605093.1"/>
    </source>
</evidence>
<dbReference type="CDD" id="cd02984">
    <property type="entry name" value="TRX_PICOT"/>
    <property type="match status" value="1"/>
</dbReference>
<keyword evidence="3" id="KW-0411">Iron-sulfur</keyword>
<proteinExistence type="predicted"/>
<keyword evidence="1" id="KW-0479">Metal-binding</keyword>
<name>A0A9N9GIV7_9GLOM</name>
<dbReference type="FunFam" id="3.40.30.10:FF:000092">
    <property type="entry name" value="Monothiol glutaredoxin"/>
    <property type="match status" value="1"/>
</dbReference>
<dbReference type="Proteomes" id="UP000789706">
    <property type="component" value="Unassembled WGS sequence"/>
</dbReference>
<dbReference type="PROSITE" id="PS51354">
    <property type="entry name" value="GLUTAREDOXIN_2"/>
    <property type="match status" value="2"/>
</dbReference>
<dbReference type="GO" id="GO:0015036">
    <property type="term" value="F:disulfide oxidoreductase activity"/>
    <property type="evidence" value="ECO:0007669"/>
    <property type="project" value="UniProtKB-ARBA"/>
</dbReference>
<sequence>MSDSNLIELTQEIDLKKLTEEYKKTVIVLDFWAEWAQPCKQMNDVFTELAKKHTTLKFIKIEAEKFADLSESFNIAAVPTFIVLKNGKIADRIDGANAPELTSTVEKHAKGTSLSIGIKTQPDLSKASTTSKIDLNTRLKELINSNPVMAFIKGTPSQPRCGFSRQLIEILNDNQAKFSSFNILADIELYVKGELIGGLDIVKELVENGEFKNIIPKEKDLNERIQELITKSKLMIFIKGTPKDPKCGFSKQLINILDEKKAKYEYFDILKDYDIREGLKIFIKWPTYPMVFNNGELIGGLDIIKELNFT</sequence>
<feature type="domain" description="Thioredoxin" evidence="4">
    <location>
        <begin position="1"/>
        <end position="110"/>
    </location>
</feature>
<dbReference type="GO" id="GO:0046872">
    <property type="term" value="F:metal ion binding"/>
    <property type="evidence" value="ECO:0007669"/>
    <property type="project" value="UniProtKB-KW"/>
</dbReference>
<comment type="caution">
    <text evidence="5">The sequence shown here is derived from an EMBL/GenBank/DDBJ whole genome shotgun (WGS) entry which is preliminary data.</text>
</comment>
<protein>
    <submittedName>
        <fullName evidence="5">361_t:CDS:1</fullName>
    </submittedName>
</protein>
<dbReference type="InterPro" id="IPR002109">
    <property type="entry name" value="Glutaredoxin"/>
</dbReference>
<gene>
    <name evidence="5" type="ORF">DEBURN_LOCUS9710</name>
</gene>
<dbReference type="GO" id="GO:0005634">
    <property type="term" value="C:nucleus"/>
    <property type="evidence" value="ECO:0007669"/>
    <property type="project" value="TreeGrafter"/>
</dbReference>
<dbReference type="Pfam" id="PF00085">
    <property type="entry name" value="Thioredoxin"/>
    <property type="match status" value="1"/>
</dbReference>
<keyword evidence="6" id="KW-1185">Reference proteome</keyword>
<evidence type="ECO:0000259" key="4">
    <source>
        <dbReference type="PROSITE" id="PS51352"/>
    </source>
</evidence>
<dbReference type="PANTHER" id="PTHR10293">
    <property type="entry name" value="GLUTAREDOXIN FAMILY MEMBER"/>
    <property type="match status" value="1"/>
</dbReference>
<evidence type="ECO:0000313" key="6">
    <source>
        <dbReference type="Proteomes" id="UP000789706"/>
    </source>
</evidence>
<feature type="non-terminal residue" evidence="5">
    <location>
        <position position="310"/>
    </location>
</feature>
<organism evidence="5 6">
    <name type="scientific">Diversispora eburnea</name>
    <dbReference type="NCBI Taxonomy" id="1213867"/>
    <lineage>
        <taxon>Eukaryota</taxon>
        <taxon>Fungi</taxon>
        <taxon>Fungi incertae sedis</taxon>
        <taxon>Mucoromycota</taxon>
        <taxon>Glomeromycotina</taxon>
        <taxon>Glomeromycetes</taxon>
        <taxon>Diversisporales</taxon>
        <taxon>Diversisporaceae</taxon>
        <taxon>Diversispora</taxon>
    </lineage>
</organism>